<comment type="caution">
    <text evidence="9">The sequence shown here is derived from an EMBL/GenBank/DDBJ whole genome shotgun (WGS) entry which is preliminary data.</text>
</comment>
<dbReference type="GO" id="GO:0005886">
    <property type="term" value="C:plasma membrane"/>
    <property type="evidence" value="ECO:0007669"/>
    <property type="project" value="TreeGrafter"/>
</dbReference>
<proteinExistence type="predicted"/>
<dbReference type="eggNOG" id="KOG0162">
    <property type="taxonomic scope" value="Eukaryota"/>
</dbReference>
<feature type="compositionally biased region" description="Polar residues" evidence="5">
    <location>
        <begin position="167"/>
        <end position="182"/>
    </location>
</feature>
<dbReference type="SMART" id="SM00147">
    <property type="entry name" value="RasGEF"/>
    <property type="match status" value="1"/>
</dbReference>
<evidence type="ECO:0000259" key="6">
    <source>
        <dbReference type="PROSITE" id="PS50002"/>
    </source>
</evidence>
<keyword evidence="10" id="KW-1185">Reference proteome</keyword>
<dbReference type="OrthoDB" id="10255964at2759"/>
<feature type="compositionally biased region" description="Low complexity" evidence="5">
    <location>
        <begin position="200"/>
        <end position="225"/>
    </location>
</feature>
<dbReference type="PROSITE" id="PS50212">
    <property type="entry name" value="RASGEF_NTER"/>
    <property type="match status" value="1"/>
</dbReference>
<dbReference type="SMART" id="SM00326">
    <property type="entry name" value="SH3"/>
    <property type="match status" value="1"/>
</dbReference>
<dbReference type="InterPro" id="IPR036028">
    <property type="entry name" value="SH3-like_dom_sf"/>
</dbReference>
<dbReference type="CDD" id="cd06224">
    <property type="entry name" value="REM"/>
    <property type="match status" value="1"/>
</dbReference>
<dbReference type="PANTHER" id="PTHR23113">
    <property type="entry name" value="GUANINE NUCLEOTIDE EXCHANGE FACTOR"/>
    <property type="match status" value="1"/>
</dbReference>
<evidence type="ECO:0008006" key="11">
    <source>
        <dbReference type="Google" id="ProtNLM"/>
    </source>
</evidence>
<keyword evidence="1 4" id="KW-0728">SH3 domain</keyword>
<dbReference type="PANTHER" id="PTHR23113:SF368">
    <property type="entry name" value="CELL DIVISION CONTROL PROTEIN 25"/>
    <property type="match status" value="1"/>
</dbReference>
<feature type="domain" description="SH3" evidence="6">
    <location>
        <begin position="51"/>
        <end position="110"/>
    </location>
</feature>
<feature type="compositionally biased region" description="Low complexity" evidence="5">
    <location>
        <begin position="26"/>
        <end position="37"/>
    </location>
</feature>
<feature type="domain" description="Ras-GEF" evidence="7">
    <location>
        <begin position="503"/>
        <end position="747"/>
    </location>
</feature>
<evidence type="ECO:0000256" key="2">
    <source>
        <dbReference type="ARBA" id="ARBA00022658"/>
    </source>
</evidence>
<reference evidence="9 10" key="1">
    <citation type="journal article" date="2011" name="PLoS Pathog.">
        <title>Endophytic Life Strategies Decoded by Genome and Transcriptome Analyses of the Mutualistic Root Symbiont Piriformospora indica.</title>
        <authorList>
            <person name="Zuccaro A."/>
            <person name="Lahrmann U."/>
            <person name="Guldener U."/>
            <person name="Langen G."/>
            <person name="Pfiffi S."/>
            <person name="Biedenkopf D."/>
            <person name="Wong P."/>
            <person name="Samans B."/>
            <person name="Grimm C."/>
            <person name="Basiewicz M."/>
            <person name="Murat C."/>
            <person name="Martin F."/>
            <person name="Kogel K.H."/>
        </authorList>
    </citation>
    <scope>NUCLEOTIDE SEQUENCE [LARGE SCALE GENOMIC DNA]</scope>
    <source>
        <strain evidence="9 10">DSM 11827</strain>
    </source>
</reference>
<dbReference type="HOGENOM" id="CLU_002632_1_1_1"/>
<protein>
    <recommendedName>
        <fullName evidence="11">Ras GEF</fullName>
    </recommendedName>
</protein>
<dbReference type="InterPro" id="IPR036964">
    <property type="entry name" value="RASGEF_cat_dom_sf"/>
</dbReference>
<feature type="region of interest" description="Disordered" evidence="5">
    <location>
        <begin position="280"/>
        <end position="302"/>
    </location>
</feature>
<dbReference type="InterPro" id="IPR001452">
    <property type="entry name" value="SH3_domain"/>
</dbReference>
<feature type="domain" description="N-terminal Ras-GEF" evidence="8">
    <location>
        <begin position="334"/>
        <end position="468"/>
    </location>
</feature>
<evidence type="ECO:0000256" key="3">
    <source>
        <dbReference type="PROSITE-ProRule" id="PRU00168"/>
    </source>
</evidence>
<evidence type="ECO:0000259" key="7">
    <source>
        <dbReference type="PROSITE" id="PS50009"/>
    </source>
</evidence>
<dbReference type="CDD" id="cd00174">
    <property type="entry name" value="SH3"/>
    <property type="match status" value="1"/>
</dbReference>
<dbReference type="OMA" id="CTINEMI"/>
<dbReference type="InParanoid" id="G4TS50"/>
<dbReference type="GO" id="GO:0007265">
    <property type="term" value="P:Ras protein signal transduction"/>
    <property type="evidence" value="ECO:0007669"/>
    <property type="project" value="TreeGrafter"/>
</dbReference>
<feature type="compositionally biased region" description="Low complexity" evidence="5">
    <location>
        <begin position="124"/>
        <end position="135"/>
    </location>
</feature>
<organism evidence="9 10">
    <name type="scientific">Serendipita indica (strain DSM 11827)</name>
    <name type="common">Root endophyte fungus</name>
    <name type="synonym">Piriformospora indica</name>
    <dbReference type="NCBI Taxonomy" id="1109443"/>
    <lineage>
        <taxon>Eukaryota</taxon>
        <taxon>Fungi</taxon>
        <taxon>Dikarya</taxon>
        <taxon>Basidiomycota</taxon>
        <taxon>Agaricomycotina</taxon>
        <taxon>Agaricomycetes</taxon>
        <taxon>Sebacinales</taxon>
        <taxon>Serendipitaceae</taxon>
        <taxon>Serendipita</taxon>
    </lineage>
</organism>
<dbReference type="Proteomes" id="UP000007148">
    <property type="component" value="Unassembled WGS sequence"/>
</dbReference>
<dbReference type="Pfam" id="PF00618">
    <property type="entry name" value="RasGEF_N"/>
    <property type="match status" value="1"/>
</dbReference>
<evidence type="ECO:0000256" key="1">
    <source>
        <dbReference type="ARBA" id="ARBA00022443"/>
    </source>
</evidence>
<name>G4TS50_SERID</name>
<dbReference type="AlphaFoldDB" id="G4TS50"/>
<dbReference type="SUPFAM" id="SSF48366">
    <property type="entry name" value="Ras GEF"/>
    <property type="match status" value="1"/>
</dbReference>
<feature type="region of interest" description="Disordered" evidence="5">
    <location>
        <begin position="26"/>
        <end position="46"/>
    </location>
</feature>
<evidence type="ECO:0000313" key="10">
    <source>
        <dbReference type="Proteomes" id="UP000007148"/>
    </source>
</evidence>
<dbReference type="EMBL" id="CAFZ01000283">
    <property type="protein sequence ID" value="CCA74143.1"/>
    <property type="molecule type" value="Genomic_DNA"/>
</dbReference>
<feature type="compositionally biased region" description="Low complexity" evidence="5">
    <location>
        <begin position="285"/>
        <end position="302"/>
    </location>
</feature>
<evidence type="ECO:0000259" key="8">
    <source>
        <dbReference type="PROSITE" id="PS50212"/>
    </source>
</evidence>
<evidence type="ECO:0000256" key="4">
    <source>
        <dbReference type="PROSITE-ProRule" id="PRU00192"/>
    </source>
</evidence>
<dbReference type="GO" id="GO:0005085">
    <property type="term" value="F:guanyl-nucleotide exchange factor activity"/>
    <property type="evidence" value="ECO:0007669"/>
    <property type="project" value="UniProtKB-KW"/>
</dbReference>
<dbReference type="InterPro" id="IPR001895">
    <property type="entry name" value="RASGEF_cat_dom"/>
</dbReference>
<dbReference type="PROSITE" id="PS50009">
    <property type="entry name" value="RASGEF_CAT"/>
    <property type="match status" value="1"/>
</dbReference>
<dbReference type="Gene3D" id="1.20.870.10">
    <property type="entry name" value="Son of sevenless (SoS) protein Chain: S domain 1"/>
    <property type="match status" value="1"/>
</dbReference>
<dbReference type="InterPro" id="IPR008937">
    <property type="entry name" value="Ras-like_GEF"/>
</dbReference>
<accession>G4TS50</accession>
<dbReference type="InterPro" id="IPR000651">
    <property type="entry name" value="Ras-like_Gua-exchang_fac_N"/>
</dbReference>
<dbReference type="eggNOG" id="KOG3417">
    <property type="taxonomic scope" value="Eukaryota"/>
</dbReference>
<sequence>MDGGRQGQFGPFLLSPTSCTLVGMLSQRPQSTSSNSSGHVQAAQSHLHAPPQGEVYLCAFDFDTTAPDQLSFRQNDVLTIIHKEQSGWWAALHGGRLKWVPASYLTPIPARKGLAPPTVPPSSSPSSLASPLSSTGNEADLPVYTEEDEGYQSPDVDPYDPSHRVSSEYTDGPTTPIPQFSPTDPLVGDLSNKFASANLRGSKSSARSSGAPVPPSYAMYSPPSATTPVNYVYPRSSSSSYSMSPPYDPPIPHQLSLVLEEGSDVNSQWSMPSMPRVEEYAHRNSVGSSRGPLSSPSSSTTADSAALQMARLSQANLPWYLRPKYTWEELKVDANGLVIAGTVPALIERLLLDPLKATEEQSYRTIFLTTFKSFTTANNVYDTLISYYEMEPPPNLDPPEFLEWKEKKFRPTQTRILSVISQWVDKHAMHIDDPQLIPKLRTFLGAIQSPTGLAISAKQLLQTLDRVQTEDVALRSIPSSSPSSSFSLRRKAKAPKGEFLKWDSADIANHLTIMETRLYSRIRPHECLSWSRSTKGPAVANLAAFIGTSDRIAAWVKLSVLTCESLGKRADTIDHWIKIAENCKKQNNIFSMCAIVAALSGGDIGKLHLTWAHVLRAATLEQLVHLTDPTGRFAAYKALHASLDGPCVPFISIFLTELVHAHEHHPDFMATPAPPEPDLVTPRPLINVMKLRRLGEIIGQMLKFVNKPYRNLVENPTMTSAIEQQIELAVSKDAGFFWQRSQELQGTEVTHADIWRNLNDAGF</sequence>
<dbReference type="Gene3D" id="1.10.840.10">
    <property type="entry name" value="Ras guanine-nucleotide exchange factors catalytic domain"/>
    <property type="match status" value="1"/>
</dbReference>
<dbReference type="SUPFAM" id="SSF50044">
    <property type="entry name" value="SH3-domain"/>
    <property type="match status" value="1"/>
</dbReference>
<dbReference type="Pfam" id="PF00617">
    <property type="entry name" value="RasGEF"/>
    <property type="match status" value="1"/>
</dbReference>
<dbReference type="Gene3D" id="2.30.30.40">
    <property type="entry name" value="SH3 Domains"/>
    <property type="match status" value="1"/>
</dbReference>
<dbReference type="PROSITE" id="PS50002">
    <property type="entry name" value="SH3"/>
    <property type="match status" value="1"/>
</dbReference>
<dbReference type="STRING" id="1109443.G4TS50"/>
<dbReference type="SMART" id="SM00229">
    <property type="entry name" value="RasGEFN"/>
    <property type="match status" value="1"/>
</dbReference>
<feature type="region of interest" description="Disordered" evidence="5">
    <location>
        <begin position="115"/>
        <end position="225"/>
    </location>
</feature>
<evidence type="ECO:0000313" key="9">
    <source>
        <dbReference type="EMBL" id="CCA74143.1"/>
    </source>
</evidence>
<evidence type="ECO:0000256" key="5">
    <source>
        <dbReference type="SAM" id="MobiDB-lite"/>
    </source>
</evidence>
<dbReference type="InterPro" id="IPR023578">
    <property type="entry name" value="Ras_GEF_dom_sf"/>
</dbReference>
<gene>
    <name evidence="9" type="ORF">PIIN_08097</name>
</gene>
<keyword evidence="2 3" id="KW-0344">Guanine-nucleotide releasing factor</keyword>
<dbReference type="Pfam" id="PF14604">
    <property type="entry name" value="SH3_9"/>
    <property type="match status" value="1"/>
</dbReference>